<feature type="domain" description="HhH-GPD" evidence="5">
    <location>
        <begin position="62"/>
        <end position="209"/>
    </location>
</feature>
<dbReference type="GO" id="GO:0051539">
    <property type="term" value="F:4 iron, 4 sulfur cluster binding"/>
    <property type="evidence" value="ECO:0007669"/>
    <property type="project" value="UniProtKB-KW"/>
</dbReference>
<protein>
    <submittedName>
        <fullName evidence="6">Endonuclease III domain-containing protein</fullName>
    </submittedName>
</protein>
<dbReference type="InterPro" id="IPR011257">
    <property type="entry name" value="DNA_glycosylase"/>
</dbReference>
<keyword evidence="7" id="KW-1185">Reference proteome</keyword>
<dbReference type="Pfam" id="PF00730">
    <property type="entry name" value="HhH-GPD"/>
    <property type="match status" value="1"/>
</dbReference>
<dbReference type="GO" id="GO:0004519">
    <property type="term" value="F:endonuclease activity"/>
    <property type="evidence" value="ECO:0007669"/>
    <property type="project" value="UniProtKB-KW"/>
</dbReference>
<name>A0A6A9QIS9_SULME</name>
<keyword evidence="3" id="KW-0408">Iron</keyword>
<evidence type="ECO:0000256" key="4">
    <source>
        <dbReference type="ARBA" id="ARBA00023014"/>
    </source>
</evidence>
<organism evidence="6 7">
    <name type="scientific">Sulfuracidifex metallicus DSM 6482 = JCM 9184</name>
    <dbReference type="NCBI Taxonomy" id="523847"/>
    <lineage>
        <taxon>Archaea</taxon>
        <taxon>Thermoproteota</taxon>
        <taxon>Thermoprotei</taxon>
        <taxon>Sulfolobales</taxon>
        <taxon>Sulfolobaceae</taxon>
        <taxon>Sulfuracidifex</taxon>
    </lineage>
</organism>
<dbReference type="PIRSF" id="PIRSF001435">
    <property type="entry name" value="Nth"/>
    <property type="match status" value="1"/>
</dbReference>
<dbReference type="SUPFAM" id="SSF48150">
    <property type="entry name" value="DNA-glycosylase"/>
    <property type="match status" value="1"/>
</dbReference>
<dbReference type="CDD" id="cd00056">
    <property type="entry name" value="ENDO3c"/>
    <property type="match status" value="1"/>
</dbReference>
<comment type="caution">
    <text evidence="6">The sequence shown here is derived from an EMBL/GenBank/DDBJ whole genome shotgun (WGS) entry which is preliminary data.</text>
</comment>
<evidence type="ECO:0000256" key="3">
    <source>
        <dbReference type="ARBA" id="ARBA00023004"/>
    </source>
</evidence>
<gene>
    <name evidence="6" type="ORF">GC250_07025</name>
</gene>
<keyword evidence="6" id="KW-0540">Nuclease</keyword>
<dbReference type="Gene3D" id="1.10.340.30">
    <property type="entry name" value="Hypothetical protein, domain 2"/>
    <property type="match status" value="1"/>
</dbReference>
<dbReference type="Gene3D" id="1.10.1670.10">
    <property type="entry name" value="Helix-hairpin-Helix base-excision DNA repair enzymes (C-terminal)"/>
    <property type="match status" value="1"/>
</dbReference>
<dbReference type="Proteomes" id="UP000470772">
    <property type="component" value="Unassembled WGS sequence"/>
</dbReference>
<dbReference type="PANTHER" id="PTHR10359:SF19">
    <property type="entry name" value="DNA REPAIR GLYCOSYLASE MJ1434-RELATED"/>
    <property type="match status" value="1"/>
</dbReference>
<dbReference type="PANTHER" id="PTHR10359">
    <property type="entry name" value="A/G-SPECIFIC ADENINE GLYCOSYLASE/ENDONUCLEASE III"/>
    <property type="match status" value="1"/>
</dbReference>
<dbReference type="GO" id="GO:0006284">
    <property type="term" value="P:base-excision repair"/>
    <property type="evidence" value="ECO:0007669"/>
    <property type="project" value="InterPro"/>
</dbReference>
<keyword evidence="6" id="KW-0255">Endonuclease</keyword>
<evidence type="ECO:0000259" key="5">
    <source>
        <dbReference type="SMART" id="SM00478"/>
    </source>
</evidence>
<reference evidence="6 7" key="1">
    <citation type="submission" date="2019-10" db="EMBL/GenBank/DDBJ databases">
        <title>Sequencing and Assembly of Multiple Reported Metal-Biooxidizing Members of the Extremely Thermoacidophilic Archaeal Family Sulfolobaceae.</title>
        <authorList>
            <person name="Counts J.A."/>
            <person name="Kelly R.M."/>
        </authorList>
    </citation>
    <scope>NUCLEOTIDE SEQUENCE [LARGE SCALE GENOMIC DNA]</scope>
    <source>
        <strain evidence="6 7">DSM 6482</strain>
    </source>
</reference>
<dbReference type="SMART" id="SM00478">
    <property type="entry name" value="ENDO3c"/>
    <property type="match status" value="1"/>
</dbReference>
<keyword evidence="2" id="KW-0479">Metal-binding</keyword>
<dbReference type="RefSeq" id="WP_156016779.1">
    <property type="nucleotide sequence ID" value="NZ_WGGD01000005.1"/>
</dbReference>
<evidence type="ECO:0000256" key="1">
    <source>
        <dbReference type="ARBA" id="ARBA00022485"/>
    </source>
</evidence>
<evidence type="ECO:0000256" key="2">
    <source>
        <dbReference type="ARBA" id="ARBA00022723"/>
    </source>
</evidence>
<accession>A0A6A9QIS9</accession>
<proteinExistence type="predicted"/>
<keyword evidence="4" id="KW-0411">Iron-sulfur</keyword>
<dbReference type="AlphaFoldDB" id="A0A6A9QIS9"/>
<evidence type="ECO:0000313" key="7">
    <source>
        <dbReference type="Proteomes" id="UP000470772"/>
    </source>
</evidence>
<sequence length="237" mass="27210">MPLVSYKVDQEKINQTIKKVLDIFKENMDLIKDKGWIVSEPESPRWWGGLQSGEEIIISSILVQMTRWETVAKVISEMRENGLTNFGKLSSLSEEEIYLLIRRVNFSRTKAKRLKVIADKASSYASIQDFIDDLKGVQGIGQETYYSLLLFVGNRIYFPPSEYGSRVLSRVTSMRIPKLKVKEVVESSLPKDLFTYKLFHAGLVTVGRVSCFKQPKCEKCILKMICNLNKNNETLRI</sequence>
<keyword evidence="1" id="KW-0004">4Fe-4S</keyword>
<evidence type="ECO:0000313" key="6">
    <source>
        <dbReference type="EMBL" id="MUN29187.1"/>
    </source>
</evidence>
<dbReference type="InterPro" id="IPR003265">
    <property type="entry name" value="HhH-GPD_domain"/>
</dbReference>
<dbReference type="EMBL" id="WGGD01000005">
    <property type="protein sequence ID" value="MUN29187.1"/>
    <property type="molecule type" value="Genomic_DNA"/>
</dbReference>
<dbReference type="InterPro" id="IPR023170">
    <property type="entry name" value="HhH_base_excis_C"/>
</dbReference>
<dbReference type="GO" id="GO:0046872">
    <property type="term" value="F:metal ion binding"/>
    <property type="evidence" value="ECO:0007669"/>
    <property type="project" value="UniProtKB-KW"/>
</dbReference>
<keyword evidence="6" id="KW-0378">Hydrolase</keyword>